<dbReference type="Gene3D" id="3.90.700.10">
    <property type="entry name" value="Succinate dehydrogenase/fumarate reductase flavoprotein, catalytic domain"/>
    <property type="match status" value="1"/>
</dbReference>
<evidence type="ECO:0000313" key="9">
    <source>
        <dbReference type="Proteomes" id="UP000488839"/>
    </source>
</evidence>
<dbReference type="PROSITE" id="PS51318">
    <property type="entry name" value="TAT"/>
    <property type="match status" value="1"/>
</dbReference>
<evidence type="ECO:0000256" key="4">
    <source>
        <dbReference type="ARBA" id="ARBA00023002"/>
    </source>
</evidence>
<dbReference type="SUPFAM" id="SSF56425">
    <property type="entry name" value="Succinate dehydrogenase/fumarate reductase flavoprotein, catalytic domain"/>
    <property type="match status" value="1"/>
</dbReference>
<dbReference type="InterPro" id="IPR003953">
    <property type="entry name" value="FAD-dep_OxRdtase_2_FAD-bd"/>
</dbReference>
<dbReference type="Pfam" id="PF00890">
    <property type="entry name" value="FAD_binding_2"/>
    <property type="match status" value="1"/>
</dbReference>
<keyword evidence="4" id="KW-0560">Oxidoreductase</keyword>
<name>A0A7K1T820_9ACTN</name>
<evidence type="ECO:0000259" key="7">
    <source>
        <dbReference type="Pfam" id="PF00890"/>
    </source>
</evidence>
<keyword evidence="9" id="KW-1185">Reference proteome</keyword>
<feature type="compositionally biased region" description="Low complexity" evidence="5">
    <location>
        <begin position="46"/>
        <end position="65"/>
    </location>
</feature>
<organism evidence="8 9">
    <name type="scientific">Adlercreutzia rubneri</name>
    <dbReference type="NCBI Taxonomy" id="2916441"/>
    <lineage>
        <taxon>Bacteria</taxon>
        <taxon>Bacillati</taxon>
        <taxon>Actinomycetota</taxon>
        <taxon>Coriobacteriia</taxon>
        <taxon>Eggerthellales</taxon>
        <taxon>Eggerthellaceae</taxon>
        <taxon>Adlercreutzia</taxon>
    </lineage>
</organism>
<dbReference type="InterPro" id="IPR050315">
    <property type="entry name" value="FAD-oxidoreductase_2"/>
</dbReference>
<sequence length="594" mass="63480">MTSNAIGRRSFLKGALASGAIVAGSALAGCAPSAPKIEGSDGAAKTEGGSATEGSAGAGAQTAETSQKEWAFEIPPEPIAEDSIAETVEADLVVVGAGTAGLVTAVSAAEEGLNVVVVSASEKPVSRGGSNNAVFCKAMQREGFDKLTPFMFQKEIFYAGNQVDEAKWYKHYNNSETAMNWIIDMMEGAGYAVKVEKGTPGSPTSLYYETCSIGWDYGPGQEPDPDLVVSTGMMQPLLVNELARRLTEELDGRIDFKTKGEQLVREDNNTGRVTAVICSREDGSYAKYTGSKAVVLATGDFSANRDMMYRYAPSYAPYIADEVYDSEPNYDAGFQYGGLFKGDGQRMGLWVGAGWQKIFPNCVMGGFFGPGPRNLYSNFLGLLVNTKGERFMNENCLSPCAGMNNFGQPGKTVFALWGHDYASQVELSGSWNNDSMLEGDPAAKAAAIVESWDADVEAGAMVKGDTLESVIEQLGLPPETIETVNHYNELCLAGEDTDYHKDPSCLHAFGDGPYYGQSSGGMLIFLTVLGGLSTDPQMRVCDKEDNPIPGLYNVGTMVGDMFATNYTFMVEGANYGANCITFGYLTGKHIAENE</sequence>
<accession>A0A7K1T820</accession>
<dbReference type="Proteomes" id="UP000488839">
    <property type="component" value="Unassembled WGS sequence"/>
</dbReference>
<evidence type="ECO:0000256" key="3">
    <source>
        <dbReference type="ARBA" id="ARBA00022827"/>
    </source>
</evidence>
<feature type="region of interest" description="Disordered" evidence="5">
    <location>
        <begin position="38"/>
        <end position="68"/>
    </location>
</feature>
<dbReference type="PANTHER" id="PTHR43400:SF10">
    <property type="entry name" value="3-OXOSTEROID 1-DEHYDROGENASE"/>
    <property type="match status" value="1"/>
</dbReference>
<dbReference type="InterPro" id="IPR036188">
    <property type="entry name" value="FAD/NAD-bd_sf"/>
</dbReference>
<comment type="caution">
    <text evidence="8">The sequence shown here is derived from an EMBL/GenBank/DDBJ whole genome shotgun (WGS) entry which is preliminary data.</text>
</comment>
<dbReference type="PRINTS" id="PR00411">
    <property type="entry name" value="PNDRDTASEI"/>
</dbReference>
<gene>
    <name evidence="8" type="ORF">GO707_11065</name>
</gene>
<keyword evidence="6" id="KW-0732">Signal</keyword>
<dbReference type="GO" id="GO:0033765">
    <property type="term" value="F:steroid dehydrogenase activity, acting on the CH-CH group of donors"/>
    <property type="evidence" value="ECO:0007669"/>
    <property type="project" value="UniProtKB-ARBA"/>
</dbReference>
<feature type="domain" description="FAD-dependent oxidoreductase 2 FAD-binding" evidence="7">
    <location>
        <begin position="91"/>
        <end position="562"/>
    </location>
</feature>
<dbReference type="AlphaFoldDB" id="A0A7K1T820"/>
<evidence type="ECO:0000313" key="8">
    <source>
        <dbReference type="EMBL" id="MVN59759.1"/>
    </source>
</evidence>
<proteinExistence type="predicted"/>
<protein>
    <submittedName>
        <fullName evidence="8">FAD-binding protein</fullName>
    </submittedName>
</protein>
<keyword evidence="2" id="KW-0285">Flavoprotein</keyword>
<feature type="signal peptide" evidence="6">
    <location>
        <begin position="1"/>
        <end position="28"/>
    </location>
</feature>
<feature type="chain" id="PRO_5039577733" evidence="6">
    <location>
        <begin position="29"/>
        <end position="594"/>
    </location>
</feature>
<dbReference type="GO" id="GO:0008202">
    <property type="term" value="P:steroid metabolic process"/>
    <property type="evidence" value="ECO:0007669"/>
    <property type="project" value="UniProtKB-ARBA"/>
</dbReference>
<keyword evidence="3" id="KW-0274">FAD</keyword>
<evidence type="ECO:0000256" key="2">
    <source>
        <dbReference type="ARBA" id="ARBA00022630"/>
    </source>
</evidence>
<dbReference type="InterPro" id="IPR027477">
    <property type="entry name" value="Succ_DH/fumarate_Rdtase_cat_sf"/>
</dbReference>
<dbReference type="InterPro" id="IPR006311">
    <property type="entry name" value="TAT_signal"/>
</dbReference>
<dbReference type="PANTHER" id="PTHR43400">
    <property type="entry name" value="FUMARATE REDUCTASE"/>
    <property type="match status" value="1"/>
</dbReference>
<dbReference type="EMBL" id="WPOO01000027">
    <property type="protein sequence ID" value="MVN59759.1"/>
    <property type="molecule type" value="Genomic_DNA"/>
</dbReference>
<dbReference type="Gene3D" id="3.50.50.60">
    <property type="entry name" value="FAD/NAD(P)-binding domain"/>
    <property type="match status" value="1"/>
</dbReference>
<dbReference type="RefSeq" id="WP_157013033.1">
    <property type="nucleotide sequence ID" value="NZ_JARFIT010000009.1"/>
</dbReference>
<evidence type="ECO:0000256" key="1">
    <source>
        <dbReference type="ARBA" id="ARBA00001974"/>
    </source>
</evidence>
<dbReference type="SUPFAM" id="SSF51905">
    <property type="entry name" value="FAD/NAD(P)-binding domain"/>
    <property type="match status" value="1"/>
</dbReference>
<reference evidence="8 9" key="1">
    <citation type="submission" date="2019-11" db="EMBL/GenBank/DDBJ databases">
        <title>Whole genome shotgun sequencing (WGS) data from Adlercreutzia equolifaciens ResAG-91, Eggerthella lenta MRI-F36, MRI-F37, MRI-F40, ResAG-49, ResAG-88, ResAG-121, ResAG-145, and Gordonibacter sp. ResAG-5, ResAG-26, ResAG-43, ResAG-50, ResAG-59.</title>
        <authorList>
            <person name="Stoll D.A."/>
            <person name="Danylec N."/>
            <person name="Franz C.M.A.P."/>
            <person name="Huch M."/>
        </authorList>
    </citation>
    <scope>NUCLEOTIDE SEQUENCE [LARGE SCALE GENOMIC DNA]</scope>
    <source>
        <strain evidence="8 9">ResAG-91</strain>
    </source>
</reference>
<comment type="cofactor">
    <cofactor evidence="1">
        <name>FAD</name>
        <dbReference type="ChEBI" id="CHEBI:57692"/>
    </cofactor>
</comment>
<evidence type="ECO:0000256" key="5">
    <source>
        <dbReference type="SAM" id="MobiDB-lite"/>
    </source>
</evidence>
<evidence type="ECO:0000256" key="6">
    <source>
        <dbReference type="SAM" id="SignalP"/>
    </source>
</evidence>